<comment type="caution">
    <text evidence="10">The sequence shown here is derived from an EMBL/GenBank/DDBJ whole genome shotgun (WGS) entry which is preliminary data.</text>
</comment>
<protein>
    <recommendedName>
        <fullName evidence="1">non-specific serine/threonine protein kinase</fullName>
        <ecNumber evidence="1">2.7.11.1</ecNumber>
    </recommendedName>
</protein>
<accession>A0AA86R6S6</accession>
<keyword evidence="12" id="KW-1185">Reference proteome</keyword>
<dbReference type="EMBL" id="CAXDID020000279">
    <property type="protein sequence ID" value="CAL6069647.1"/>
    <property type="molecule type" value="Genomic_DNA"/>
</dbReference>
<dbReference type="EMBL" id="CATOUU010001012">
    <property type="protein sequence ID" value="CAI9967097.1"/>
    <property type="molecule type" value="Genomic_DNA"/>
</dbReference>
<evidence type="ECO:0000256" key="5">
    <source>
        <dbReference type="ARBA" id="ARBA00022777"/>
    </source>
</evidence>
<keyword evidence="3" id="KW-0808">Transferase</keyword>
<feature type="domain" description="Protein kinase" evidence="9">
    <location>
        <begin position="7"/>
        <end position="263"/>
    </location>
</feature>
<evidence type="ECO:0000313" key="12">
    <source>
        <dbReference type="Proteomes" id="UP001642409"/>
    </source>
</evidence>
<evidence type="ECO:0000256" key="3">
    <source>
        <dbReference type="ARBA" id="ARBA00022679"/>
    </source>
</evidence>
<sequence>MQFFDSLQFIEIISKGQNYETLLYRDKKTSINYVIKKIKIDNATDVTLEVNILKTLSHSNIVRYIESFIDDGYFYIVMDYADSGDLYQLISQRRHPFTETEVMYYFVQLLLALKHLHDRQILHRDIQTQKIFLNQINAADGAQRLQVKLGGFDKAKVTTPGQMEYEQVGTPYNLSPEIIREKGYNDKADIWSLGYVLYELCTLNPVFTGYSLYVIKTKIIMEKHSPIDSSKYSQDLSDIVNLMLSKDPEKRPSVNQLLALPIIRKWIPRFLSEKMISKEFGYLCEKVVKDNKEDKTL</sequence>
<gene>
    <name evidence="11" type="ORF">HINF_LOCUS54076</name>
    <name evidence="10" type="ORF">HINF_LOCUS54742</name>
</gene>
<evidence type="ECO:0000259" key="9">
    <source>
        <dbReference type="PROSITE" id="PS50011"/>
    </source>
</evidence>
<dbReference type="GO" id="GO:0005524">
    <property type="term" value="F:ATP binding"/>
    <property type="evidence" value="ECO:0007669"/>
    <property type="project" value="UniProtKB-KW"/>
</dbReference>
<evidence type="ECO:0000256" key="4">
    <source>
        <dbReference type="ARBA" id="ARBA00022741"/>
    </source>
</evidence>
<evidence type="ECO:0000256" key="2">
    <source>
        <dbReference type="ARBA" id="ARBA00022527"/>
    </source>
</evidence>
<keyword evidence="4" id="KW-0547">Nucleotide-binding</keyword>
<proteinExistence type="predicted"/>
<keyword evidence="6" id="KW-0067">ATP-binding</keyword>
<name>A0AA86R6S6_9EUKA</name>
<evidence type="ECO:0000256" key="7">
    <source>
        <dbReference type="ARBA" id="ARBA00047899"/>
    </source>
</evidence>
<reference evidence="10" key="1">
    <citation type="submission" date="2023-06" db="EMBL/GenBank/DDBJ databases">
        <authorList>
            <person name="Kurt Z."/>
        </authorList>
    </citation>
    <scope>NUCLEOTIDE SEQUENCE</scope>
</reference>
<dbReference type="PANTHER" id="PTHR44899">
    <property type="entry name" value="CAMK FAMILY PROTEIN KINASE"/>
    <property type="match status" value="1"/>
</dbReference>
<reference evidence="11 12" key="2">
    <citation type="submission" date="2024-07" db="EMBL/GenBank/DDBJ databases">
        <authorList>
            <person name="Akdeniz Z."/>
        </authorList>
    </citation>
    <scope>NUCLEOTIDE SEQUENCE [LARGE SCALE GENOMIC DNA]</scope>
</reference>
<comment type="catalytic activity">
    <reaction evidence="8">
        <text>L-seryl-[protein] + ATP = O-phospho-L-seryl-[protein] + ADP + H(+)</text>
        <dbReference type="Rhea" id="RHEA:17989"/>
        <dbReference type="Rhea" id="RHEA-COMP:9863"/>
        <dbReference type="Rhea" id="RHEA-COMP:11604"/>
        <dbReference type="ChEBI" id="CHEBI:15378"/>
        <dbReference type="ChEBI" id="CHEBI:29999"/>
        <dbReference type="ChEBI" id="CHEBI:30616"/>
        <dbReference type="ChEBI" id="CHEBI:83421"/>
        <dbReference type="ChEBI" id="CHEBI:456216"/>
        <dbReference type="EC" id="2.7.11.1"/>
    </reaction>
</comment>
<dbReference type="InterPro" id="IPR051131">
    <property type="entry name" value="NEK_Ser/Thr_kinase_NIMA"/>
</dbReference>
<dbReference type="PANTHER" id="PTHR44899:SF3">
    <property type="entry name" value="SERINE_THREONINE-PROTEIN KINASE NEK1"/>
    <property type="match status" value="1"/>
</dbReference>
<dbReference type="Pfam" id="PF00069">
    <property type="entry name" value="Pkinase"/>
    <property type="match status" value="1"/>
</dbReference>
<comment type="catalytic activity">
    <reaction evidence="7">
        <text>L-threonyl-[protein] + ATP = O-phospho-L-threonyl-[protein] + ADP + H(+)</text>
        <dbReference type="Rhea" id="RHEA:46608"/>
        <dbReference type="Rhea" id="RHEA-COMP:11060"/>
        <dbReference type="Rhea" id="RHEA-COMP:11605"/>
        <dbReference type="ChEBI" id="CHEBI:15378"/>
        <dbReference type="ChEBI" id="CHEBI:30013"/>
        <dbReference type="ChEBI" id="CHEBI:30616"/>
        <dbReference type="ChEBI" id="CHEBI:61977"/>
        <dbReference type="ChEBI" id="CHEBI:456216"/>
        <dbReference type="EC" id="2.7.11.1"/>
    </reaction>
</comment>
<dbReference type="AlphaFoldDB" id="A0AA86R6S6"/>
<keyword evidence="5 11" id="KW-0418">Kinase</keyword>
<evidence type="ECO:0000313" key="10">
    <source>
        <dbReference type="EMBL" id="CAI9967097.1"/>
    </source>
</evidence>
<evidence type="ECO:0000256" key="1">
    <source>
        <dbReference type="ARBA" id="ARBA00012513"/>
    </source>
</evidence>
<evidence type="ECO:0000256" key="8">
    <source>
        <dbReference type="ARBA" id="ARBA00048679"/>
    </source>
</evidence>
<keyword evidence="2" id="KW-0723">Serine/threonine-protein kinase</keyword>
<dbReference type="Proteomes" id="UP001642409">
    <property type="component" value="Unassembled WGS sequence"/>
</dbReference>
<dbReference type="Gene3D" id="3.30.200.20">
    <property type="entry name" value="Phosphorylase Kinase, domain 1"/>
    <property type="match status" value="1"/>
</dbReference>
<dbReference type="SUPFAM" id="SSF56112">
    <property type="entry name" value="Protein kinase-like (PK-like)"/>
    <property type="match status" value="1"/>
</dbReference>
<dbReference type="EC" id="2.7.11.1" evidence="1"/>
<evidence type="ECO:0000256" key="6">
    <source>
        <dbReference type="ARBA" id="ARBA00022840"/>
    </source>
</evidence>
<dbReference type="PROSITE" id="PS50011">
    <property type="entry name" value="PROTEIN_KINASE_DOM"/>
    <property type="match status" value="1"/>
</dbReference>
<dbReference type="InterPro" id="IPR011009">
    <property type="entry name" value="Kinase-like_dom_sf"/>
</dbReference>
<dbReference type="InterPro" id="IPR000719">
    <property type="entry name" value="Prot_kinase_dom"/>
</dbReference>
<dbReference type="GO" id="GO:0004674">
    <property type="term" value="F:protein serine/threonine kinase activity"/>
    <property type="evidence" value="ECO:0007669"/>
    <property type="project" value="UniProtKB-KW"/>
</dbReference>
<dbReference type="Gene3D" id="1.10.510.10">
    <property type="entry name" value="Transferase(Phosphotransferase) domain 1"/>
    <property type="match status" value="1"/>
</dbReference>
<evidence type="ECO:0000313" key="11">
    <source>
        <dbReference type="EMBL" id="CAL6069647.1"/>
    </source>
</evidence>
<organism evidence="10">
    <name type="scientific">Hexamita inflata</name>
    <dbReference type="NCBI Taxonomy" id="28002"/>
    <lineage>
        <taxon>Eukaryota</taxon>
        <taxon>Metamonada</taxon>
        <taxon>Diplomonadida</taxon>
        <taxon>Hexamitidae</taxon>
        <taxon>Hexamitinae</taxon>
        <taxon>Hexamita</taxon>
    </lineage>
</organism>